<feature type="domain" description="Homing endonuclease LAGLIDADG" evidence="1">
    <location>
        <begin position="14"/>
        <end position="104"/>
    </location>
</feature>
<dbReference type="AlphaFoldDB" id="A0A6C0M5R5"/>
<dbReference type="Gene3D" id="3.10.28.10">
    <property type="entry name" value="Homing endonucleases"/>
    <property type="match status" value="2"/>
</dbReference>
<dbReference type="RefSeq" id="YP_009733019.1">
    <property type="nucleotide sequence ID" value="NC_046060.1"/>
</dbReference>
<dbReference type="EMBL" id="MN934958">
    <property type="protein sequence ID" value="QHU78315.1"/>
    <property type="molecule type" value="Genomic_DNA"/>
</dbReference>
<dbReference type="GeneID" id="44153546"/>
<dbReference type="Pfam" id="PF00961">
    <property type="entry name" value="LAGLIDADG_1"/>
    <property type="match status" value="2"/>
</dbReference>
<dbReference type="SUPFAM" id="SSF55608">
    <property type="entry name" value="Homing endonucleases"/>
    <property type="match status" value="2"/>
</dbReference>
<proteinExistence type="predicted"/>
<dbReference type="InterPro" id="IPR004860">
    <property type="entry name" value="LAGLIDADG_dom"/>
</dbReference>
<dbReference type="PANTHER" id="PTHR36181:SF2">
    <property type="entry name" value="INTRON-ENCODED ENDONUCLEASE AI3-RELATED"/>
    <property type="match status" value="1"/>
</dbReference>
<organism evidence="2">
    <name type="scientific">Jaagichlorella roystonensis</name>
    <dbReference type="NCBI Taxonomy" id="1052852"/>
    <lineage>
        <taxon>Eukaryota</taxon>
        <taxon>Viridiplantae</taxon>
        <taxon>Chlorophyta</taxon>
        <taxon>core chlorophytes</taxon>
        <taxon>Trebouxiophyceae</taxon>
        <taxon>Watanabeales</taxon>
        <taxon>Watanabeaceae</taxon>
        <taxon>Jaagichlorella</taxon>
    </lineage>
</organism>
<keyword evidence="2" id="KW-0378">Hydrolase</keyword>
<name>A0A6C0M5R5_9CHLO</name>
<keyword evidence="2" id="KW-0496">Mitochondrion</keyword>
<feature type="domain" description="Homing endonuclease LAGLIDADG" evidence="1">
    <location>
        <begin position="148"/>
        <end position="244"/>
    </location>
</feature>
<dbReference type="PANTHER" id="PTHR36181">
    <property type="entry name" value="INTRON-ENCODED ENDONUCLEASE AI3-RELATED"/>
    <property type="match status" value="1"/>
</dbReference>
<sequence length="246" mass="28958">MITSYKKDEIEMFWVGLIDSAGSIQCNHWRKKSLQYRIVIDMHIDNLSMLKIIENHLGGSVRCSKNNSCVWVVDHQRQIWELFKIFDRYPPLTTRVQSQIAFFKECTQRKDVEWYLQNRDCKYNQRKGFAKQICAKDIKLLQHFPIWLSGFVTGEGCFSVRTASKDKNVTTQATKSFSIGQKHDAYLIKAIRDFFGGVNKVRSLKDNIYLWEVYRRDVLKSIICHCKRFPLLGKKATQLEDFIKDL</sequence>
<dbReference type="GO" id="GO:0005739">
    <property type="term" value="C:mitochondrion"/>
    <property type="evidence" value="ECO:0007669"/>
    <property type="project" value="UniProtKB-ARBA"/>
</dbReference>
<keyword evidence="2" id="KW-0255">Endonuclease</keyword>
<protein>
    <submittedName>
        <fullName evidence="2">Intron-encoded endonuclease aI3-2</fullName>
    </submittedName>
</protein>
<geneLocation type="mitochondrion" evidence="2"/>
<dbReference type="InterPro" id="IPR051289">
    <property type="entry name" value="LAGLIDADG_Endonuclease"/>
</dbReference>
<keyword evidence="2" id="KW-0540">Nuclease</keyword>
<evidence type="ECO:0000313" key="2">
    <source>
        <dbReference type="EMBL" id="QHU78315.1"/>
    </source>
</evidence>
<accession>A0A6C0M5R5</accession>
<dbReference type="InterPro" id="IPR027434">
    <property type="entry name" value="Homing_endonucl"/>
</dbReference>
<dbReference type="GO" id="GO:0004519">
    <property type="term" value="F:endonuclease activity"/>
    <property type="evidence" value="ECO:0007669"/>
    <property type="project" value="UniProtKB-KW"/>
</dbReference>
<gene>
    <name evidence="2" type="primary">aI3</name>
</gene>
<reference evidence="2" key="1">
    <citation type="submission" date="2020-01" db="EMBL/GenBank/DDBJ databases">
        <title>The complete mitocondrion genome of Heveochlorella roystonensis contains a large direct repeat.</title>
        <authorList>
            <person name="Zhang J."/>
        </authorList>
    </citation>
    <scope>NUCLEOTIDE SEQUENCE</scope>
</reference>
<evidence type="ECO:0000259" key="1">
    <source>
        <dbReference type="Pfam" id="PF00961"/>
    </source>
</evidence>